<evidence type="ECO:0000313" key="3">
    <source>
        <dbReference type="EMBL" id="KAK1634463.1"/>
    </source>
</evidence>
<keyword evidence="2" id="KW-1133">Transmembrane helix</keyword>
<proteinExistence type="predicted"/>
<evidence type="ECO:0000256" key="1">
    <source>
        <dbReference type="SAM" id="MobiDB-lite"/>
    </source>
</evidence>
<feature type="transmembrane region" description="Helical" evidence="2">
    <location>
        <begin position="43"/>
        <end position="68"/>
    </location>
</feature>
<keyword evidence="4" id="KW-1185">Reference proteome</keyword>
<dbReference type="RefSeq" id="XP_060443070.1">
    <property type="nucleotide sequence ID" value="XM_060590824.1"/>
</dbReference>
<sequence length="181" mass="20427">MGTSSSRTLEHAEKWGSQNQRDMPESREKKTHNPHPGTARRRISAVAIFAIWLLTLLLSLPACSWPLLRSTGRQRADADNSIFIFPRYVEPSIDLTSTVLGSFRQFSILEGVARSSPPFRGKIRINPGRDPQHATRTPAPSVPSYGYTLNFQRPRQTADHLNFDARHLFPPFLRGFCAKMA</sequence>
<keyword evidence="2" id="KW-0472">Membrane</keyword>
<gene>
    <name evidence="3" type="ORF">BDP81DRAFT_432869</name>
</gene>
<feature type="region of interest" description="Disordered" evidence="1">
    <location>
        <begin position="1"/>
        <end position="39"/>
    </location>
</feature>
<reference evidence="3" key="1">
    <citation type="submission" date="2021-06" db="EMBL/GenBank/DDBJ databases">
        <title>Comparative genomics, transcriptomics and evolutionary studies reveal genomic signatures of adaptation to plant cell wall in hemibiotrophic fungi.</title>
        <authorList>
            <consortium name="DOE Joint Genome Institute"/>
            <person name="Baroncelli R."/>
            <person name="Diaz J.F."/>
            <person name="Benocci T."/>
            <person name="Peng M."/>
            <person name="Battaglia E."/>
            <person name="Haridas S."/>
            <person name="Andreopoulos W."/>
            <person name="Labutti K."/>
            <person name="Pangilinan J."/>
            <person name="Floch G.L."/>
            <person name="Makela M.R."/>
            <person name="Henrissat B."/>
            <person name="Grigoriev I.V."/>
            <person name="Crouch J.A."/>
            <person name="De Vries R.P."/>
            <person name="Sukno S.A."/>
            <person name="Thon M.R."/>
        </authorList>
    </citation>
    <scope>NUCLEOTIDE SEQUENCE</scope>
    <source>
        <strain evidence="3">CBS 102054</strain>
    </source>
</reference>
<organism evidence="3 4">
    <name type="scientific">Colletotrichum phormii</name>
    <dbReference type="NCBI Taxonomy" id="359342"/>
    <lineage>
        <taxon>Eukaryota</taxon>
        <taxon>Fungi</taxon>
        <taxon>Dikarya</taxon>
        <taxon>Ascomycota</taxon>
        <taxon>Pezizomycotina</taxon>
        <taxon>Sordariomycetes</taxon>
        <taxon>Hypocreomycetidae</taxon>
        <taxon>Glomerellales</taxon>
        <taxon>Glomerellaceae</taxon>
        <taxon>Colletotrichum</taxon>
        <taxon>Colletotrichum acutatum species complex</taxon>
    </lineage>
</organism>
<protein>
    <submittedName>
        <fullName evidence="3">Uncharacterized protein</fullName>
    </submittedName>
</protein>
<dbReference type="Proteomes" id="UP001243989">
    <property type="component" value="Unassembled WGS sequence"/>
</dbReference>
<name>A0AAJ0ED93_9PEZI</name>
<accession>A0AAJ0ED93</accession>
<feature type="region of interest" description="Disordered" evidence="1">
    <location>
        <begin position="119"/>
        <end position="139"/>
    </location>
</feature>
<comment type="caution">
    <text evidence="3">The sequence shown here is derived from an EMBL/GenBank/DDBJ whole genome shotgun (WGS) entry which is preliminary data.</text>
</comment>
<evidence type="ECO:0000256" key="2">
    <source>
        <dbReference type="SAM" id="Phobius"/>
    </source>
</evidence>
<keyword evidence="2" id="KW-0812">Transmembrane</keyword>
<dbReference type="GeneID" id="85475686"/>
<evidence type="ECO:0000313" key="4">
    <source>
        <dbReference type="Proteomes" id="UP001243989"/>
    </source>
</evidence>
<dbReference type="EMBL" id="JAHMHQ010000015">
    <property type="protein sequence ID" value="KAK1634463.1"/>
    <property type="molecule type" value="Genomic_DNA"/>
</dbReference>
<feature type="compositionally biased region" description="Basic residues" evidence="1">
    <location>
        <begin position="29"/>
        <end position="39"/>
    </location>
</feature>
<dbReference type="AlphaFoldDB" id="A0AAJ0ED93"/>